<feature type="region of interest" description="Disordered" evidence="1">
    <location>
        <begin position="74"/>
        <end position="103"/>
    </location>
</feature>
<feature type="compositionally biased region" description="Low complexity" evidence="1">
    <location>
        <begin position="74"/>
        <end position="88"/>
    </location>
</feature>
<evidence type="ECO:0000313" key="3">
    <source>
        <dbReference type="EMBL" id="TLQ42795.1"/>
    </source>
</evidence>
<dbReference type="Pfam" id="PF00989">
    <property type="entry name" value="PAS"/>
    <property type="match status" value="1"/>
</dbReference>
<evidence type="ECO:0000256" key="1">
    <source>
        <dbReference type="SAM" id="MobiDB-lite"/>
    </source>
</evidence>
<feature type="domain" description="PAS" evidence="2">
    <location>
        <begin position="23"/>
        <end position="53"/>
    </location>
</feature>
<dbReference type="GO" id="GO:0006355">
    <property type="term" value="P:regulation of DNA-templated transcription"/>
    <property type="evidence" value="ECO:0007669"/>
    <property type="project" value="InterPro"/>
</dbReference>
<evidence type="ECO:0000259" key="2">
    <source>
        <dbReference type="PROSITE" id="PS50112"/>
    </source>
</evidence>
<name>A0A5R9E178_9ACTN</name>
<reference evidence="3 4" key="1">
    <citation type="submission" date="2019-05" db="EMBL/GenBank/DDBJ databases">
        <title>Streptomyces marianii sp. nov., a novel marine actinomycete from southern coast of India.</title>
        <authorList>
            <person name="Iniyan A.M."/>
            <person name="Wink J."/>
            <person name="Ramprasad E."/>
            <person name="Ramana C.V."/>
            <person name="Bunk B."/>
            <person name="Sproer C."/>
            <person name="Joseph F.-J.R.S."/>
            <person name="Vincent S.G.P."/>
        </authorList>
    </citation>
    <scope>NUCLEOTIDE SEQUENCE [LARGE SCALE GENOMIC DNA]</scope>
    <source>
        <strain evidence="3 4">ICN19</strain>
    </source>
</reference>
<dbReference type="Proteomes" id="UP000305921">
    <property type="component" value="Unassembled WGS sequence"/>
</dbReference>
<organism evidence="3 4">
    <name type="scientific">Streptomyces marianii</name>
    <dbReference type="NCBI Taxonomy" id="1817406"/>
    <lineage>
        <taxon>Bacteria</taxon>
        <taxon>Bacillati</taxon>
        <taxon>Actinomycetota</taxon>
        <taxon>Actinomycetes</taxon>
        <taxon>Kitasatosporales</taxon>
        <taxon>Streptomycetaceae</taxon>
        <taxon>Streptomyces</taxon>
    </lineage>
</organism>
<sequence length="240" mass="24274">MDGGVPPVLRRRSAAVGPAGLAVVLVDGAGRVSHWSAGARALFGHDEETAVGRPAADLLPVSGALTAADAALSSSSPGASVSLPSRSWGRGGRRAGPGAPSGTPVFYPVAGRARLGAGGGRPREERIDVLWWAYPLPDPGPERLLVLAADAGRFGSGDAPGGGRVAPGFALHAELPDSGELLRRLAAVLPGTGVRDPGGIVGRVRELGCPVIEFDRADRMPATPERGVPRCRSFVPGGAG</sequence>
<dbReference type="OrthoDB" id="118142at2"/>
<comment type="caution">
    <text evidence="3">The sequence shown here is derived from an EMBL/GenBank/DDBJ whole genome shotgun (WGS) entry which is preliminary data.</text>
</comment>
<dbReference type="PROSITE" id="PS50112">
    <property type="entry name" value="PAS"/>
    <property type="match status" value="1"/>
</dbReference>
<dbReference type="AlphaFoldDB" id="A0A5R9E178"/>
<accession>A0A5R9E178</accession>
<proteinExistence type="predicted"/>
<dbReference type="RefSeq" id="WP_138052203.1">
    <property type="nucleotide sequence ID" value="NZ_VAWE01000001.1"/>
</dbReference>
<dbReference type="EMBL" id="VAWE01000001">
    <property type="protein sequence ID" value="TLQ42795.1"/>
    <property type="molecule type" value="Genomic_DNA"/>
</dbReference>
<dbReference type="InterPro" id="IPR035965">
    <property type="entry name" value="PAS-like_dom_sf"/>
</dbReference>
<dbReference type="InterPro" id="IPR013767">
    <property type="entry name" value="PAS_fold"/>
</dbReference>
<dbReference type="CDD" id="cd00130">
    <property type="entry name" value="PAS"/>
    <property type="match status" value="1"/>
</dbReference>
<dbReference type="Gene3D" id="3.30.450.20">
    <property type="entry name" value="PAS domain"/>
    <property type="match status" value="1"/>
</dbReference>
<evidence type="ECO:0000313" key="4">
    <source>
        <dbReference type="Proteomes" id="UP000305921"/>
    </source>
</evidence>
<keyword evidence="4" id="KW-1185">Reference proteome</keyword>
<dbReference type="InterPro" id="IPR000014">
    <property type="entry name" value="PAS"/>
</dbReference>
<dbReference type="SUPFAM" id="SSF55785">
    <property type="entry name" value="PYP-like sensor domain (PAS domain)"/>
    <property type="match status" value="1"/>
</dbReference>
<protein>
    <recommendedName>
        <fullName evidence="2">PAS domain-containing protein</fullName>
    </recommendedName>
</protein>
<gene>
    <name evidence="3" type="ORF">FEF34_06115</name>
</gene>